<feature type="compositionally biased region" description="Low complexity" evidence="1">
    <location>
        <begin position="76"/>
        <end position="85"/>
    </location>
</feature>
<evidence type="ECO:0000256" key="1">
    <source>
        <dbReference type="SAM" id="MobiDB-lite"/>
    </source>
</evidence>
<dbReference type="InterPro" id="IPR011993">
    <property type="entry name" value="PH-like_dom_sf"/>
</dbReference>
<feature type="region of interest" description="Disordered" evidence="1">
    <location>
        <begin position="215"/>
        <end position="256"/>
    </location>
</feature>
<dbReference type="OrthoDB" id="10421067at2759"/>
<dbReference type="InterPro" id="IPR001849">
    <property type="entry name" value="PH_domain"/>
</dbReference>
<dbReference type="OMA" id="CIAEYKF"/>
<feature type="compositionally biased region" description="Basic and acidic residues" evidence="1">
    <location>
        <begin position="244"/>
        <end position="254"/>
    </location>
</feature>
<dbReference type="VEuPathDB" id="TriTrypDB:LpyrH10_22_0360"/>
<keyword evidence="4" id="KW-1185">Reference proteome</keyword>
<comment type="caution">
    <text evidence="3">The sequence shown here is derived from an EMBL/GenBank/DDBJ whole genome shotgun (WGS) entry which is preliminary data.</text>
</comment>
<feature type="region of interest" description="Disordered" evidence="1">
    <location>
        <begin position="1"/>
        <end position="85"/>
    </location>
</feature>
<dbReference type="Proteomes" id="UP000037923">
    <property type="component" value="Unassembled WGS sequence"/>
</dbReference>
<accession>A0A0N0VDK7</accession>
<proteinExistence type="predicted"/>
<reference evidence="3 4" key="1">
    <citation type="submission" date="2015-07" db="EMBL/GenBank/DDBJ databases">
        <title>High-quality genome of monoxenous trypanosomatid Leptomonas pyrrhocoris.</title>
        <authorList>
            <person name="Flegontov P."/>
            <person name="Butenko A."/>
            <person name="Firsov S."/>
            <person name="Vlcek C."/>
            <person name="Logacheva M.D."/>
            <person name="Field M."/>
            <person name="Filatov D."/>
            <person name="Flegontova O."/>
            <person name="Gerasimov E."/>
            <person name="Jackson A.P."/>
            <person name="Kelly S."/>
            <person name="Opperdoes F."/>
            <person name="O'Reilly A."/>
            <person name="Votypka J."/>
            <person name="Yurchenko V."/>
            <person name="Lukes J."/>
        </authorList>
    </citation>
    <scope>NUCLEOTIDE SEQUENCE [LARGE SCALE GENOMIC DNA]</scope>
    <source>
        <strain evidence="3">H10</strain>
    </source>
</reference>
<dbReference type="AlphaFoldDB" id="A0A0N0VDK7"/>
<dbReference type="Pfam" id="PF00169">
    <property type="entry name" value="PH"/>
    <property type="match status" value="1"/>
</dbReference>
<evidence type="ECO:0000259" key="2">
    <source>
        <dbReference type="PROSITE" id="PS50003"/>
    </source>
</evidence>
<dbReference type="SUPFAM" id="SSF50729">
    <property type="entry name" value="PH domain-like"/>
    <property type="match status" value="1"/>
</dbReference>
<dbReference type="GO" id="GO:0016301">
    <property type="term" value="F:kinase activity"/>
    <property type="evidence" value="ECO:0007669"/>
    <property type="project" value="UniProtKB-KW"/>
</dbReference>
<dbReference type="Gene3D" id="2.30.29.30">
    <property type="entry name" value="Pleckstrin-homology domain (PH domain)/Phosphotyrosine-binding domain (PTB)"/>
    <property type="match status" value="1"/>
</dbReference>
<organism evidence="3 4">
    <name type="scientific">Leptomonas pyrrhocoris</name>
    <name type="common">Firebug parasite</name>
    <dbReference type="NCBI Taxonomy" id="157538"/>
    <lineage>
        <taxon>Eukaryota</taxon>
        <taxon>Discoba</taxon>
        <taxon>Euglenozoa</taxon>
        <taxon>Kinetoplastea</taxon>
        <taxon>Metakinetoplastina</taxon>
        <taxon>Trypanosomatida</taxon>
        <taxon>Trypanosomatidae</taxon>
        <taxon>Leishmaniinae</taxon>
        <taxon>Leptomonas</taxon>
    </lineage>
</organism>
<feature type="domain" description="PH" evidence="2">
    <location>
        <begin position="171"/>
        <end position="326"/>
    </location>
</feature>
<dbReference type="EMBL" id="LGTL01000022">
    <property type="protein sequence ID" value="KPA75902.1"/>
    <property type="molecule type" value="Genomic_DNA"/>
</dbReference>
<feature type="compositionally biased region" description="Low complexity" evidence="1">
    <location>
        <begin position="25"/>
        <end position="56"/>
    </location>
</feature>
<gene>
    <name evidence="3" type="ORF">ABB37_08076</name>
</gene>
<feature type="compositionally biased region" description="Basic and acidic residues" evidence="1">
    <location>
        <begin position="10"/>
        <end position="19"/>
    </location>
</feature>
<evidence type="ECO:0000313" key="3">
    <source>
        <dbReference type="EMBL" id="KPA75902.1"/>
    </source>
</evidence>
<keyword evidence="3" id="KW-0808">Transferase</keyword>
<dbReference type="GeneID" id="26908361"/>
<dbReference type="RefSeq" id="XP_015654341.1">
    <property type="nucleotide sequence ID" value="XM_015806946.1"/>
</dbReference>
<keyword evidence="3" id="KW-0418">Kinase</keyword>
<name>A0A0N0VDK7_LEPPY</name>
<evidence type="ECO:0000313" key="4">
    <source>
        <dbReference type="Proteomes" id="UP000037923"/>
    </source>
</evidence>
<sequence>MSDIVADLAVPKDAHHGDAAMETTSSDASSVSDVVGEVTASPRNPAPAASAAPKAPDTSVMELHEDETQPPPPTQPLATAASTAQLETPNSGICCQCGQPMGSTKGATTRDGPLHPQCIAEYKFLHQPRCSYCNIRFHDDEMQTFVKDPVTGALYHPDCRARAEAGTPYVLPTKEGEVRKFAIARSRLSRHNWKSRYFVLSPANGGIRYYANQASATNGGGGGGSKKGGDAESDGSASYDADADPDREAHEAKRAKGFVPLNRRSRLLTRPDMSNYKPSSSAASAIDIGIIFFESPESKKELRLVFKCDSVEERSAWIKALEAYIDTVDDPADYTNARAAVREKEKAKEAKEAKEEAKEEKEKEKEEKKEKAKK</sequence>
<dbReference type="SMART" id="SM00233">
    <property type="entry name" value="PH"/>
    <property type="match status" value="1"/>
</dbReference>
<dbReference type="PROSITE" id="PS50003">
    <property type="entry name" value="PH_DOMAIN"/>
    <property type="match status" value="1"/>
</dbReference>
<protein>
    <submittedName>
        <fullName evidence="3">Putative phosphatidylinositol-4-phosphate 5-kinase</fullName>
    </submittedName>
</protein>
<feature type="region of interest" description="Disordered" evidence="1">
    <location>
        <begin position="341"/>
        <end position="374"/>
    </location>
</feature>